<gene>
    <name evidence="2" type="ORF">V5799_032116</name>
</gene>
<feature type="compositionally biased region" description="Polar residues" evidence="1">
    <location>
        <begin position="1"/>
        <end position="14"/>
    </location>
</feature>
<name>A0AAQ4DS40_AMBAM</name>
<evidence type="ECO:0000313" key="3">
    <source>
        <dbReference type="Proteomes" id="UP001321473"/>
    </source>
</evidence>
<protein>
    <submittedName>
        <fullName evidence="2">Uncharacterized protein</fullName>
    </submittedName>
</protein>
<dbReference type="AlphaFoldDB" id="A0AAQ4DS40"/>
<keyword evidence="3" id="KW-1185">Reference proteome</keyword>
<dbReference type="Proteomes" id="UP001321473">
    <property type="component" value="Unassembled WGS sequence"/>
</dbReference>
<accession>A0AAQ4DS40</accession>
<dbReference type="EMBL" id="JARKHS020027548">
    <property type="protein sequence ID" value="KAK8765280.1"/>
    <property type="molecule type" value="Genomic_DNA"/>
</dbReference>
<evidence type="ECO:0000256" key="1">
    <source>
        <dbReference type="SAM" id="MobiDB-lite"/>
    </source>
</evidence>
<evidence type="ECO:0000313" key="2">
    <source>
        <dbReference type="EMBL" id="KAK8765280.1"/>
    </source>
</evidence>
<feature type="compositionally biased region" description="Polar residues" evidence="1">
    <location>
        <begin position="59"/>
        <end position="68"/>
    </location>
</feature>
<feature type="region of interest" description="Disordered" evidence="1">
    <location>
        <begin position="1"/>
        <end position="68"/>
    </location>
</feature>
<proteinExistence type="predicted"/>
<reference evidence="2 3" key="1">
    <citation type="journal article" date="2023" name="Arcadia Sci">
        <title>De novo assembly of a long-read Amblyomma americanum tick genome.</title>
        <authorList>
            <person name="Chou S."/>
            <person name="Poskanzer K.E."/>
            <person name="Rollins M."/>
            <person name="Thuy-Boun P.S."/>
        </authorList>
    </citation>
    <scope>NUCLEOTIDE SEQUENCE [LARGE SCALE GENOMIC DNA]</scope>
    <source>
        <strain evidence="2">F_SG_1</strain>
        <tissue evidence="2">Salivary glands</tissue>
    </source>
</reference>
<sequence length="68" mass="7279">MSTDKLFQHSSEGPATSIDRFGGGLGTAATKPPMDSVQEDESRNLKQVTPLKHPKTAPSKVTTTPWIA</sequence>
<comment type="caution">
    <text evidence="2">The sequence shown here is derived from an EMBL/GenBank/DDBJ whole genome shotgun (WGS) entry which is preliminary data.</text>
</comment>
<organism evidence="2 3">
    <name type="scientific">Amblyomma americanum</name>
    <name type="common">Lone star tick</name>
    <dbReference type="NCBI Taxonomy" id="6943"/>
    <lineage>
        <taxon>Eukaryota</taxon>
        <taxon>Metazoa</taxon>
        <taxon>Ecdysozoa</taxon>
        <taxon>Arthropoda</taxon>
        <taxon>Chelicerata</taxon>
        <taxon>Arachnida</taxon>
        <taxon>Acari</taxon>
        <taxon>Parasitiformes</taxon>
        <taxon>Ixodida</taxon>
        <taxon>Ixodoidea</taxon>
        <taxon>Ixodidae</taxon>
        <taxon>Amblyomminae</taxon>
        <taxon>Amblyomma</taxon>
    </lineage>
</organism>